<dbReference type="Gene3D" id="3.20.20.70">
    <property type="entry name" value="Aldolase class I"/>
    <property type="match status" value="1"/>
</dbReference>
<evidence type="ECO:0000256" key="3">
    <source>
        <dbReference type="ARBA" id="ARBA00023002"/>
    </source>
</evidence>
<dbReference type="PANTHER" id="PTHR32332:SF31">
    <property type="entry name" value="2-NITROPROPANE DIOXYGENASE FAMILY, PUTATIVE (AFU_ORTHOLOGUE AFUA_2G09850)-RELATED"/>
    <property type="match status" value="1"/>
</dbReference>
<dbReference type="Pfam" id="PF03060">
    <property type="entry name" value="NMO"/>
    <property type="match status" value="1"/>
</dbReference>
<dbReference type="InterPro" id="IPR013785">
    <property type="entry name" value="Aldolase_TIM"/>
</dbReference>
<proteinExistence type="predicted"/>
<gene>
    <name evidence="4" type="ORF">CVT24_011213</name>
</gene>
<accession>A0A409VHW3</accession>
<dbReference type="CDD" id="cd04730">
    <property type="entry name" value="NPD_like"/>
    <property type="match status" value="1"/>
</dbReference>
<dbReference type="PANTHER" id="PTHR32332">
    <property type="entry name" value="2-NITROPROPANE DIOXYGENASE"/>
    <property type="match status" value="1"/>
</dbReference>
<organism evidence="4 5">
    <name type="scientific">Panaeolus cyanescens</name>
    <dbReference type="NCBI Taxonomy" id="181874"/>
    <lineage>
        <taxon>Eukaryota</taxon>
        <taxon>Fungi</taxon>
        <taxon>Dikarya</taxon>
        <taxon>Basidiomycota</taxon>
        <taxon>Agaricomycotina</taxon>
        <taxon>Agaricomycetes</taxon>
        <taxon>Agaricomycetidae</taxon>
        <taxon>Agaricales</taxon>
        <taxon>Agaricineae</taxon>
        <taxon>Galeropsidaceae</taxon>
        <taxon>Panaeolus</taxon>
    </lineage>
</organism>
<keyword evidence="5" id="KW-1185">Reference proteome</keyword>
<dbReference type="EMBL" id="NHTK01006056">
    <property type="protein sequence ID" value="PPQ65882.1"/>
    <property type="molecule type" value="Genomic_DNA"/>
</dbReference>
<dbReference type="InterPro" id="IPR004136">
    <property type="entry name" value="NMO"/>
</dbReference>
<name>A0A409VHW3_9AGAR</name>
<evidence type="ECO:0000256" key="1">
    <source>
        <dbReference type="ARBA" id="ARBA00022630"/>
    </source>
</evidence>
<dbReference type="OrthoDB" id="2349068at2759"/>
<dbReference type="Proteomes" id="UP000284842">
    <property type="component" value="Unassembled WGS sequence"/>
</dbReference>
<evidence type="ECO:0000256" key="2">
    <source>
        <dbReference type="ARBA" id="ARBA00022643"/>
    </source>
</evidence>
<dbReference type="GO" id="GO:0018580">
    <property type="term" value="F:nitronate monooxygenase activity"/>
    <property type="evidence" value="ECO:0007669"/>
    <property type="project" value="InterPro"/>
</dbReference>
<dbReference type="SUPFAM" id="SSF51412">
    <property type="entry name" value="Inosine monophosphate dehydrogenase (IMPDH)"/>
    <property type="match status" value="1"/>
</dbReference>
<reference evidence="4 5" key="1">
    <citation type="journal article" date="2018" name="Evol. Lett.">
        <title>Horizontal gene cluster transfer increased hallucinogenic mushroom diversity.</title>
        <authorList>
            <person name="Reynolds H.T."/>
            <person name="Vijayakumar V."/>
            <person name="Gluck-Thaler E."/>
            <person name="Korotkin H.B."/>
            <person name="Matheny P.B."/>
            <person name="Slot J.C."/>
        </authorList>
    </citation>
    <scope>NUCLEOTIDE SEQUENCE [LARGE SCALE GENOMIC DNA]</scope>
    <source>
        <strain evidence="4 5">2629</strain>
    </source>
</reference>
<keyword evidence="1" id="KW-0285">Flavoprotein</keyword>
<evidence type="ECO:0000313" key="4">
    <source>
        <dbReference type="EMBL" id="PPQ65882.1"/>
    </source>
</evidence>
<sequence length="320" mass="33707">MAGASGGALAAQVSLAGGFGFIGAGYGGLEVLQKDIKIAQELLKLDESGTLPIGVGFLAWLLEKAPVADAEKLIDAALDARIKAVWLAFGADLGKWIDYIRRHDRYGVKIFVQLSTPEQLQLALDVWHVDAIIVQGNEAGGHGIGSSLPLLSLFPLLKALVPESKSVPVLAAGGLSTGAQIASLLALGASGAVVGTRFLVSHESLYTDTQKSALIAADSSMSTRSMAFDYARNTLGWPPGVDGRGLRNDTVKDFEDGVDIETLREKTSVAQKAGDASRMVIWAGTGVGLVNQVLPAQDIVAELHEQCLQHLRRATQCILT</sequence>
<keyword evidence="2" id="KW-0288">FMN</keyword>
<dbReference type="AlphaFoldDB" id="A0A409VHW3"/>
<evidence type="ECO:0000313" key="5">
    <source>
        <dbReference type="Proteomes" id="UP000284842"/>
    </source>
</evidence>
<comment type="caution">
    <text evidence="4">The sequence shown here is derived from an EMBL/GenBank/DDBJ whole genome shotgun (WGS) entry which is preliminary data.</text>
</comment>
<keyword evidence="3" id="KW-0560">Oxidoreductase</keyword>
<protein>
    <submittedName>
        <fullName evidence="4">Uncharacterized protein</fullName>
    </submittedName>
</protein>
<dbReference type="InParanoid" id="A0A409VHW3"/>
<dbReference type="STRING" id="181874.A0A409VHW3"/>